<feature type="region of interest" description="Disordered" evidence="1">
    <location>
        <begin position="104"/>
        <end position="171"/>
    </location>
</feature>
<keyword evidence="3" id="KW-1185">Reference proteome</keyword>
<accession>A0A8T0N0V8</accession>
<dbReference type="EMBL" id="CM029054">
    <property type="protein sequence ID" value="KAG2542483.1"/>
    <property type="molecule type" value="Genomic_DNA"/>
</dbReference>
<comment type="caution">
    <text evidence="2">The sequence shown here is derived from an EMBL/GenBank/DDBJ whole genome shotgun (WGS) entry which is preliminary data.</text>
</comment>
<sequence length="171" mass="19167">MRFSLGSRFPFPVRENRVDEDRAGLVNGRLSLLVRSPAEAVETGTGARCPRRPARAAPVRIMIMTQATTQLHKARQGSRASSPNGGVCRSGNWQVPMLKCRVQQQQRRRRGRPWRASLCTGRHATSQRPWIPTASRSPRPRACRCRRQAEASPHCRAAQPPASGRVRSRLE</sequence>
<dbReference type="Proteomes" id="UP000823388">
    <property type="component" value="Chromosome 9N"/>
</dbReference>
<reference evidence="2" key="1">
    <citation type="submission" date="2020-05" db="EMBL/GenBank/DDBJ databases">
        <title>WGS assembly of Panicum virgatum.</title>
        <authorList>
            <person name="Lovell J.T."/>
            <person name="Jenkins J."/>
            <person name="Shu S."/>
            <person name="Juenger T.E."/>
            <person name="Schmutz J."/>
        </authorList>
    </citation>
    <scope>NUCLEOTIDE SEQUENCE</scope>
    <source>
        <strain evidence="2">AP13</strain>
    </source>
</reference>
<evidence type="ECO:0000256" key="1">
    <source>
        <dbReference type="SAM" id="MobiDB-lite"/>
    </source>
</evidence>
<name>A0A8T0N0V8_PANVG</name>
<evidence type="ECO:0000313" key="3">
    <source>
        <dbReference type="Proteomes" id="UP000823388"/>
    </source>
</evidence>
<evidence type="ECO:0000313" key="2">
    <source>
        <dbReference type="EMBL" id="KAG2542483.1"/>
    </source>
</evidence>
<protein>
    <submittedName>
        <fullName evidence="2">Uncharacterized protein</fullName>
    </submittedName>
</protein>
<organism evidence="2 3">
    <name type="scientific">Panicum virgatum</name>
    <name type="common">Blackwell switchgrass</name>
    <dbReference type="NCBI Taxonomy" id="38727"/>
    <lineage>
        <taxon>Eukaryota</taxon>
        <taxon>Viridiplantae</taxon>
        <taxon>Streptophyta</taxon>
        <taxon>Embryophyta</taxon>
        <taxon>Tracheophyta</taxon>
        <taxon>Spermatophyta</taxon>
        <taxon>Magnoliopsida</taxon>
        <taxon>Liliopsida</taxon>
        <taxon>Poales</taxon>
        <taxon>Poaceae</taxon>
        <taxon>PACMAD clade</taxon>
        <taxon>Panicoideae</taxon>
        <taxon>Panicodae</taxon>
        <taxon>Paniceae</taxon>
        <taxon>Panicinae</taxon>
        <taxon>Panicum</taxon>
        <taxon>Panicum sect. Hiantes</taxon>
    </lineage>
</organism>
<dbReference type="AlphaFoldDB" id="A0A8T0N0V8"/>
<gene>
    <name evidence="2" type="ORF">PVAP13_9NG640666</name>
</gene>
<proteinExistence type="predicted"/>